<proteinExistence type="predicted"/>
<dbReference type="EMBL" id="CP011129">
    <property type="protein sequence ID" value="ALN78699.1"/>
    <property type="molecule type" value="Genomic_DNA"/>
</dbReference>
<dbReference type="KEGG" id="lab:LA76x_0538"/>
<keyword evidence="2" id="KW-1185">Reference proteome</keyword>
<name>A0A0S2F584_LYSAN</name>
<evidence type="ECO:0000313" key="1">
    <source>
        <dbReference type="EMBL" id="ALN78699.1"/>
    </source>
</evidence>
<dbReference type="PATRIC" id="fig|84531.8.peg.563"/>
<dbReference type="AlphaFoldDB" id="A0A0S2F584"/>
<gene>
    <name evidence="1" type="ORF">LA76x_0538</name>
</gene>
<accession>A0A0S2F584</accession>
<dbReference type="Proteomes" id="UP000060787">
    <property type="component" value="Chromosome"/>
</dbReference>
<reference evidence="1 2" key="1">
    <citation type="journal article" date="2015" name="BMC Genomics">
        <title>Comparative genomics and metabolic profiling of the genus Lysobacter.</title>
        <authorList>
            <person name="de Bruijn I."/>
            <person name="Cheng X."/>
            <person name="de Jager V."/>
            <person name="Exposito R.G."/>
            <person name="Watrous J."/>
            <person name="Patel N."/>
            <person name="Postma J."/>
            <person name="Dorrestein P.C."/>
            <person name="Kobayashi D."/>
            <person name="Raaijmakers J.M."/>
        </authorList>
    </citation>
    <scope>NUCLEOTIDE SEQUENCE [LARGE SCALE GENOMIC DNA]</scope>
    <source>
        <strain evidence="1 2">76</strain>
    </source>
</reference>
<evidence type="ECO:0000313" key="2">
    <source>
        <dbReference type="Proteomes" id="UP000060787"/>
    </source>
</evidence>
<protein>
    <submittedName>
        <fullName evidence="1">Uncharacterized protein</fullName>
    </submittedName>
</protein>
<sequence length="93" mass="10263">MDKDGDEDAVLLLGLESADKGSRYYLGAALQSDGRFVGGQSLFLGGNITQPTIVLNDGMLTASYYYRVGMFSNTQMVARTVRARWNGMRFELL</sequence>
<organism evidence="1 2">
    <name type="scientific">Lysobacter antibioticus</name>
    <dbReference type="NCBI Taxonomy" id="84531"/>
    <lineage>
        <taxon>Bacteria</taxon>
        <taxon>Pseudomonadati</taxon>
        <taxon>Pseudomonadota</taxon>
        <taxon>Gammaproteobacteria</taxon>
        <taxon>Lysobacterales</taxon>
        <taxon>Lysobacteraceae</taxon>
        <taxon>Lysobacter</taxon>
    </lineage>
</organism>